<feature type="domain" description="Solute-binding protein family 3/N-terminal" evidence="5">
    <location>
        <begin position="35"/>
        <end position="257"/>
    </location>
</feature>
<reference evidence="6 7" key="1">
    <citation type="submission" date="2018-06" db="EMBL/GenBank/DDBJ databases">
        <title>Genomic Encyclopedia of Type Strains, Phase IV (KMG-V): Genome sequencing to study the core and pangenomes of soil and plant-associated prokaryotes.</title>
        <authorList>
            <person name="Whitman W."/>
        </authorList>
    </citation>
    <scope>NUCLEOTIDE SEQUENCE [LARGE SCALE GENOMIC DNA]</scope>
    <source>
        <strain evidence="6 7">SRCL-318</strain>
    </source>
</reference>
<dbReference type="OrthoDB" id="7241844at2"/>
<evidence type="ECO:0000313" key="7">
    <source>
        <dbReference type="Proteomes" id="UP000247772"/>
    </source>
</evidence>
<dbReference type="SMART" id="SM00062">
    <property type="entry name" value="PBPb"/>
    <property type="match status" value="1"/>
</dbReference>
<feature type="signal peptide" evidence="4">
    <location>
        <begin position="1"/>
        <end position="22"/>
    </location>
</feature>
<evidence type="ECO:0000256" key="2">
    <source>
        <dbReference type="ARBA" id="ARBA00022448"/>
    </source>
</evidence>
<dbReference type="SUPFAM" id="SSF53850">
    <property type="entry name" value="Periplasmic binding protein-like II"/>
    <property type="match status" value="1"/>
</dbReference>
<organism evidence="6 7">
    <name type="scientific">Paraburkholderia silvatlantica</name>
    <dbReference type="NCBI Taxonomy" id="321895"/>
    <lineage>
        <taxon>Bacteria</taxon>
        <taxon>Pseudomonadati</taxon>
        <taxon>Pseudomonadota</taxon>
        <taxon>Betaproteobacteria</taxon>
        <taxon>Burkholderiales</taxon>
        <taxon>Burkholderiaceae</taxon>
        <taxon>Paraburkholderia</taxon>
    </lineage>
</organism>
<gene>
    <name evidence="6" type="ORF">C7410_1324</name>
</gene>
<evidence type="ECO:0000259" key="5">
    <source>
        <dbReference type="SMART" id="SM00062"/>
    </source>
</evidence>
<proteinExistence type="inferred from homology"/>
<evidence type="ECO:0000256" key="4">
    <source>
        <dbReference type="SAM" id="SignalP"/>
    </source>
</evidence>
<name>A0A2V4TSY3_9BURK</name>
<dbReference type="InterPro" id="IPR051455">
    <property type="entry name" value="Bact_solute-bind_prot3"/>
</dbReference>
<dbReference type="Pfam" id="PF00497">
    <property type="entry name" value="SBP_bac_3"/>
    <property type="match status" value="1"/>
</dbReference>
<keyword evidence="2" id="KW-0813">Transport</keyword>
<dbReference type="GO" id="GO:0005576">
    <property type="term" value="C:extracellular region"/>
    <property type="evidence" value="ECO:0007669"/>
    <property type="project" value="TreeGrafter"/>
</dbReference>
<dbReference type="EMBL" id="QJSQ01000032">
    <property type="protein sequence ID" value="PYE15692.1"/>
    <property type="molecule type" value="Genomic_DNA"/>
</dbReference>
<dbReference type="AlphaFoldDB" id="A0A2V4TSY3"/>
<dbReference type="InterPro" id="IPR001638">
    <property type="entry name" value="Solute-binding_3/MltF_N"/>
</dbReference>
<protein>
    <submittedName>
        <fullName evidence="6">Amino acid ABC transporter substrate-binding protein (PAAT family)</fullName>
    </submittedName>
</protein>
<dbReference type="Gene3D" id="3.40.190.10">
    <property type="entry name" value="Periplasmic binding protein-like II"/>
    <property type="match status" value="2"/>
</dbReference>
<dbReference type="GO" id="GO:0030288">
    <property type="term" value="C:outer membrane-bounded periplasmic space"/>
    <property type="evidence" value="ECO:0007669"/>
    <property type="project" value="TreeGrafter"/>
</dbReference>
<feature type="chain" id="PRO_5016096833" evidence="4">
    <location>
        <begin position="23"/>
        <end position="269"/>
    </location>
</feature>
<accession>A0A2V4TSY3</accession>
<keyword evidence="3 4" id="KW-0732">Signal</keyword>
<dbReference type="RefSeq" id="WP_110857167.1">
    <property type="nucleotide sequence ID" value="NZ_QJSQ01000032.1"/>
</dbReference>
<evidence type="ECO:0000256" key="1">
    <source>
        <dbReference type="ARBA" id="ARBA00010333"/>
    </source>
</evidence>
<dbReference type="PANTHER" id="PTHR30085">
    <property type="entry name" value="AMINO ACID ABC TRANSPORTER PERMEASE"/>
    <property type="match status" value="1"/>
</dbReference>
<evidence type="ECO:0000256" key="3">
    <source>
        <dbReference type="ARBA" id="ARBA00022729"/>
    </source>
</evidence>
<dbReference type="Proteomes" id="UP000247772">
    <property type="component" value="Unassembled WGS sequence"/>
</dbReference>
<sequence>MKSIMKFIVCASVAASSLSAHADIDALAQIKQAGVIKIGVNTDYKPFGMRNESGQSVGIEPDLAKDIGKRLGVKVEMVPVQTSNRIQYLQQGRIDLIFASLTFNQERAKVVSFIQPFYYAGGTGLLLKKGLGITKWEQLKGRTICGVQGAYYNRAVTEKYGVNVSAFADLSQATNAMLNNACIGIVEDSTVTGQLLRDPKLSGFDSPVPVDDLSPWGMAVTTANANTPLSKFLSDTVASWHKNGDLIAEERKWGLPPSDWLQQQHAAQK</sequence>
<evidence type="ECO:0000313" key="6">
    <source>
        <dbReference type="EMBL" id="PYE15692.1"/>
    </source>
</evidence>
<dbReference type="PANTHER" id="PTHR30085:SF6">
    <property type="entry name" value="ABC TRANSPORTER GLUTAMINE-BINDING PROTEIN GLNH"/>
    <property type="match status" value="1"/>
</dbReference>
<comment type="caution">
    <text evidence="6">The sequence shown here is derived from an EMBL/GenBank/DDBJ whole genome shotgun (WGS) entry which is preliminary data.</text>
</comment>
<comment type="similarity">
    <text evidence="1">Belongs to the bacterial solute-binding protein 3 family.</text>
</comment>
<dbReference type="GO" id="GO:0006865">
    <property type="term" value="P:amino acid transport"/>
    <property type="evidence" value="ECO:0007669"/>
    <property type="project" value="TreeGrafter"/>
</dbReference>